<comment type="similarity">
    <text evidence="1 4">Belongs to the glycosyl hydrolase 1 family.</text>
</comment>
<evidence type="ECO:0000256" key="2">
    <source>
        <dbReference type="ARBA" id="ARBA00022801"/>
    </source>
</evidence>
<evidence type="ECO:0000256" key="4">
    <source>
        <dbReference type="RuleBase" id="RU003690"/>
    </source>
</evidence>
<dbReference type="PRINTS" id="PR00131">
    <property type="entry name" value="GLHYDRLASE1"/>
</dbReference>
<dbReference type="PANTHER" id="PTHR10353:SF36">
    <property type="entry name" value="LP05116P"/>
    <property type="match status" value="1"/>
</dbReference>
<accession>A0A0B7KKP0</accession>
<keyword evidence="3" id="KW-0326">Glycosidase</keyword>
<dbReference type="EMBL" id="CDPU01000060">
    <property type="protein sequence ID" value="CEO55992.1"/>
    <property type="molecule type" value="Genomic_DNA"/>
</dbReference>
<evidence type="ECO:0000256" key="3">
    <source>
        <dbReference type="ARBA" id="ARBA00023295"/>
    </source>
</evidence>
<dbReference type="PANTHER" id="PTHR10353">
    <property type="entry name" value="GLYCOSYL HYDROLASE"/>
    <property type="match status" value="1"/>
</dbReference>
<name>A0A0B7KKP0_BIOOC</name>
<sequence length="221" mass="25109">MGWFANPTMLGQDYPLAMRAQLGKRLPTFTEAEFALLREAEVDFYGMNYYTSQFARHRTSPAPDTDFKGNVDESQENKAGISIGEPSGIHWLRSAPQGFRKHLLRIYKTYGKPIYITENGCPCPGEDKMNREEPVKDNYRQRYFSDHLDAIVGATQDGAKVSGYFAWSLIDNLEWCLGYDIRFGVTFTDYDTLERTPKESALKIGGMIEGRMDAKGTEGRE</sequence>
<evidence type="ECO:0008006" key="6">
    <source>
        <dbReference type="Google" id="ProtNLM"/>
    </source>
</evidence>
<dbReference type="Gene3D" id="3.20.20.80">
    <property type="entry name" value="Glycosidases"/>
    <property type="match status" value="1"/>
</dbReference>
<reference evidence="5" key="1">
    <citation type="submission" date="2015-01" db="EMBL/GenBank/DDBJ databases">
        <authorList>
            <person name="Durling Mikael"/>
        </authorList>
    </citation>
    <scope>NUCLEOTIDE SEQUENCE</scope>
</reference>
<dbReference type="GO" id="GO:0005975">
    <property type="term" value="P:carbohydrate metabolic process"/>
    <property type="evidence" value="ECO:0007669"/>
    <property type="project" value="InterPro"/>
</dbReference>
<proteinExistence type="inferred from homology"/>
<evidence type="ECO:0000256" key="1">
    <source>
        <dbReference type="ARBA" id="ARBA00010838"/>
    </source>
</evidence>
<dbReference type="AlphaFoldDB" id="A0A0B7KKP0"/>
<keyword evidence="2" id="KW-0378">Hydrolase</keyword>
<dbReference type="InterPro" id="IPR001360">
    <property type="entry name" value="Glyco_hydro_1"/>
</dbReference>
<dbReference type="Pfam" id="PF00232">
    <property type="entry name" value="Glyco_hydro_1"/>
    <property type="match status" value="1"/>
</dbReference>
<dbReference type="GO" id="GO:0008422">
    <property type="term" value="F:beta-glucosidase activity"/>
    <property type="evidence" value="ECO:0007669"/>
    <property type="project" value="TreeGrafter"/>
</dbReference>
<evidence type="ECO:0000313" key="5">
    <source>
        <dbReference type="EMBL" id="CEO55992.1"/>
    </source>
</evidence>
<protein>
    <recommendedName>
        <fullName evidence="6">Beta-glucosidase</fullName>
    </recommendedName>
</protein>
<dbReference type="InterPro" id="IPR017853">
    <property type="entry name" value="GH"/>
</dbReference>
<gene>
    <name evidence="5" type="ORF">BN869_000012050_1</name>
</gene>
<organism evidence="5">
    <name type="scientific">Bionectria ochroleuca</name>
    <name type="common">Gliocladium roseum</name>
    <dbReference type="NCBI Taxonomy" id="29856"/>
    <lineage>
        <taxon>Eukaryota</taxon>
        <taxon>Fungi</taxon>
        <taxon>Dikarya</taxon>
        <taxon>Ascomycota</taxon>
        <taxon>Pezizomycotina</taxon>
        <taxon>Sordariomycetes</taxon>
        <taxon>Hypocreomycetidae</taxon>
        <taxon>Hypocreales</taxon>
        <taxon>Bionectriaceae</taxon>
        <taxon>Clonostachys</taxon>
    </lineage>
</organism>
<dbReference type="SUPFAM" id="SSF51445">
    <property type="entry name" value="(Trans)glycosidases"/>
    <property type="match status" value="1"/>
</dbReference>